<keyword evidence="4" id="KW-1185">Reference proteome</keyword>
<dbReference type="Proteomes" id="UP000001299">
    <property type="component" value="Chromosome 1"/>
</dbReference>
<dbReference type="HOGENOM" id="CLU_507033_0_0_9"/>
<dbReference type="PANTHER" id="PTHR45138:SF9">
    <property type="entry name" value="DIGUANYLATE CYCLASE DGCM-RELATED"/>
    <property type="match status" value="1"/>
</dbReference>
<protein>
    <submittedName>
        <fullName evidence="3">GGDEF/TPR repeat domain-containing protein</fullName>
    </submittedName>
</protein>
<evidence type="ECO:0000313" key="4">
    <source>
        <dbReference type="Proteomes" id="UP000001299"/>
    </source>
</evidence>
<accession>E0RWY2</accession>
<dbReference type="SMART" id="SM00028">
    <property type="entry name" value="TPR"/>
    <property type="match status" value="2"/>
</dbReference>
<dbReference type="SUPFAM" id="SSF55073">
    <property type="entry name" value="Nucleotide cyclase"/>
    <property type="match status" value="1"/>
</dbReference>
<dbReference type="EMBL" id="CP001810">
    <property type="protein sequence ID" value="ADL34890.1"/>
    <property type="molecule type" value="Genomic_DNA"/>
</dbReference>
<dbReference type="AlphaFoldDB" id="E0RWY2"/>
<keyword evidence="1" id="KW-0175">Coiled coil</keyword>
<dbReference type="SUPFAM" id="SSF48452">
    <property type="entry name" value="TPR-like"/>
    <property type="match status" value="1"/>
</dbReference>
<dbReference type="SUPFAM" id="SSF81901">
    <property type="entry name" value="HCP-like"/>
    <property type="match status" value="1"/>
</dbReference>
<dbReference type="InterPro" id="IPR011990">
    <property type="entry name" value="TPR-like_helical_dom_sf"/>
</dbReference>
<dbReference type="Gene3D" id="1.25.40.10">
    <property type="entry name" value="Tetratricopeptide repeat domain"/>
    <property type="match status" value="1"/>
</dbReference>
<dbReference type="PANTHER" id="PTHR45138">
    <property type="entry name" value="REGULATORY COMPONENTS OF SENSORY TRANSDUCTION SYSTEM"/>
    <property type="match status" value="1"/>
</dbReference>
<dbReference type="InterPro" id="IPR019734">
    <property type="entry name" value="TPR_rpt"/>
</dbReference>
<dbReference type="InterPro" id="IPR050469">
    <property type="entry name" value="Diguanylate_Cyclase"/>
</dbReference>
<dbReference type="NCBIfam" id="TIGR00254">
    <property type="entry name" value="GGDEF"/>
    <property type="match status" value="1"/>
</dbReference>
<dbReference type="GO" id="GO:0043709">
    <property type="term" value="P:cell adhesion involved in single-species biofilm formation"/>
    <property type="evidence" value="ECO:0007669"/>
    <property type="project" value="TreeGrafter"/>
</dbReference>
<feature type="coiled-coil region" evidence="1">
    <location>
        <begin position="341"/>
        <end position="368"/>
    </location>
</feature>
<dbReference type="InterPro" id="IPR029787">
    <property type="entry name" value="Nucleotide_cyclase"/>
</dbReference>
<dbReference type="RefSeq" id="WP_013281544.1">
    <property type="nucleotide sequence ID" value="NC_014387.1"/>
</dbReference>
<gene>
    <name evidence="3" type="ordered locus">bpr_I2157</name>
</gene>
<dbReference type="GO" id="GO:0052621">
    <property type="term" value="F:diguanylate cyclase activity"/>
    <property type="evidence" value="ECO:0007669"/>
    <property type="project" value="TreeGrafter"/>
</dbReference>
<dbReference type="InterPro" id="IPR000160">
    <property type="entry name" value="GGDEF_dom"/>
</dbReference>
<dbReference type="KEGG" id="bpb:bpr_I2157"/>
<name>E0RWY2_BUTPB</name>
<organism evidence="3 4">
    <name type="scientific">Butyrivibrio proteoclasticus (strain ATCC 51982 / DSM 14932 / B316)</name>
    <name type="common">Clostridium proteoclasticum</name>
    <dbReference type="NCBI Taxonomy" id="515622"/>
    <lineage>
        <taxon>Bacteria</taxon>
        <taxon>Bacillati</taxon>
        <taxon>Bacillota</taxon>
        <taxon>Clostridia</taxon>
        <taxon>Lachnospirales</taxon>
        <taxon>Lachnospiraceae</taxon>
        <taxon>Butyrivibrio</taxon>
    </lineage>
</organism>
<dbReference type="GO" id="GO:0005886">
    <property type="term" value="C:plasma membrane"/>
    <property type="evidence" value="ECO:0007669"/>
    <property type="project" value="TreeGrafter"/>
</dbReference>
<evidence type="ECO:0000259" key="2">
    <source>
        <dbReference type="PROSITE" id="PS50887"/>
    </source>
</evidence>
<dbReference type="GO" id="GO:1902201">
    <property type="term" value="P:negative regulation of bacterial-type flagellum-dependent cell motility"/>
    <property type="evidence" value="ECO:0007669"/>
    <property type="project" value="TreeGrafter"/>
</dbReference>
<dbReference type="Pfam" id="PF00990">
    <property type="entry name" value="GGDEF"/>
    <property type="match status" value="1"/>
</dbReference>
<dbReference type="eggNOG" id="COG3706">
    <property type="taxonomic scope" value="Bacteria"/>
</dbReference>
<feature type="domain" description="GGDEF" evidence="2">
    <location>
        <begin position="392"/>
        <end position="530"/>
    </location>
</feature>
<evidence type="ECO:0000313" key="3">
    <source>
        <dbReference type="EMBL" id="ADL34890.1"/>
    </source>
</evidence>
<evidence type="ECO:0000256" key="1">
    <source>
        <dbReference type="SAM" id="Coils"/>
    </source>
</evidence>
<dbReference type="CDD" id="cd01949">
    <property type="entry name" value="GGDEF"/>
    <property type="match status" value="1"/>
</dbReference>
<dbReference type="PROSITE" id="PS50887">
    <property type="entry name" value="GGDEF"/>
    <property type="match status" value="1"/>
</dbReference>
<reference evidence="3 4" key="1">
    <citation type="journal article" date="2010" name="PLoS ONE">
        <title>The glycobiome of the rumen bacterium Butyrivibrio proteoclasticus B316(T) highlights adaptation to a polysaccharide-rich environment.</title>
        <authorList>
            <person name="Kelly W.J."/>
            <person name="Leahy S.C."/>
            <person name="Altermann E."/>
            <person name="Yeoman C.J."/>
            <person name="Dunne J.C."/>
            <person name="Kong Z."/>
            <person name="Pacheco D.M."/>
            <person name="Li D."/>
            <person name="Noel S.J."/>
            <person name="Moon C.D."/>
            <person name="Cookson A.L."/>
            <person name="Attwood G.T."/>
        </authorList>
    </citation>
    <scope>NUCLEOTIDE SEQUENCE [LARGE SCALE GENOMIC DNA]</scope>
    <source>
        <strain evidence="4">ATCC 51982 / DSM 14932 / B316</strain>
    </source>
</reference>
<sequence>MNIKDYDREIQTLNSEMMLARSSMSSSYIGICNRFVRAAKRLDDNSLVGYAYYYLADAYYLLSTDYRKFNMNLLKAIEYLQMEGDAEHLARCYNLLGIDSLNHGNYELAIDFFLKGIKYCEDLPDSGVPGFMFFNIGHVYYRFGDVKTALSYIRSAYKHIRKNRKESLYYRNILYCHCFEADCYIRLGKPDSVRKCLEAMDKLANYQEFNEEYLLGLPILDTKMRAYYYLGDEKRFEYYFKMLNGLIKDRKFSLDDMVDVYNTARFYLEIGKEKEAIKVAQLTEQELDDLNIANLRLNHAKLRCEIYERVNDPEARTRALEDFYRYTLEFEKEKMVNYKFFAAMRTKLSNVEKENDKLMRQAETDQLTGLGNRYSLNRYAETAFEKACEKGHYLAVEILDVDDFKQFNDRYGHQVGDMCLKQISKAIIDICEHSKGIHAFRYGGDEFIIIYESMSDKKVLDYAVKLRERIGNIALESEMADEGITISISQGIRNSVPKETTKLWDYMYAADNALYQVKESRKGEIALIHNAVISQKSLDEVKHS</sequence>
<dbReference type="eggNOG" id="COG0457">
    <property type="taxonomic scope" value="Bacteria"/>
</dbReference>
<proteinExistence type="predicted"/>
<dbReference type="SMART" id="SM00267">
    <property type="entry name" value="GGDEF"/>
    <property type="match status" value="1"/>
</dbReference>
<dbReference type="Gene3D" id="3.30.70.270">
    <property type="match status" value="1"/>
</dbReference>
<dbReference type="InterPro" id="IPR043128">
    <property type="entry name" value="Rev_trsase/Diguanyl_cyclase"/>
</dbReference>
<dbReference type="STRING" id="515622.bpr_I2157"/>